<dbReference type="GO" id="GO:0030313">
    <property type="term" value="C:cell envelope"/>
    <property type="evidence" value="ECO:0007669"/>
    <property type="project" value="UniProtKB-SubCell"/>
</dbReference>
<dbReference type="InterPro" id="IPR036365">
    <property type="entry name" value="PGBD-like_sf"/>
</dbReference>
<evidence type="ECO:0000313" key="6">
    <source>
        <dbReference type="Proteomes" id="UP000572680"/>
    </source>
</evidence>
<dbReference type="Pfam" id="PF01471">
    <property type="entry name" value="PG_binding_1"/>
    <property type="match status" value="1"/>
</dbReference>
<feature type="signal peptide" evidence="3">
    <location>
        <begin position="1"/>
        <end position="24"/>
    </location>
</feature>
<dbReference type="EMBL" id="JACJIA010000004">
    <property type="protein sequence ID" value="MBA8952133.1"/>
    <property type="molecule type" value="Genomic_DNA"/>
</dbReference>
<dbReference type="SUPFAM" id="SSF47090">
    <property type="entry name" value="PGBD-like"/>
    <property type="match status" value="1"/>
</dbReference>
<feature type="domain" description="Peptidoglycan binding-like" evidence="4">
    <location>
        <begin position="117"/>
        <end position="170"/>
    </location>
</feature>
<dbReference type="AlphaFoldDB" id="A0A7W3LPZ0"/>
<evidence type="ECO:0000256" key="3">
    <source>
        <dbReference type="SAM" id="SignalP"/>
    </source>
</evidence>
<dbReference type="GO" id="GO:0016787">
    <property type="term" value="F:hydrolase activity"/>
    <property type="evidence" value="ECO:0007669"/>
    <property type="project" value="UniProtKB-KW"/>
</dbReference>
<dbReference type="PANTHER" id="PTHR32347">
    <property type="entry name" value="EFFLUX SYSTEM COMPONENT YKNX-RELATED"/>
    <property type="match status" value="1"/>
</dbReference>
<dbReference type="InterPro" id="IPR002477">
    <property type="entry name" value="Peptidoglycan-bd-like"/>
</dbReference>
<evidence type="ECO:0000256" key="2">
    <source>
        <dbReference type="ARBA" id="ARBA00023054"/>
    </source>
</evidence>
<comment type="subcellular location">
    <subcellularLocation>
        <location evidence="1">Cell envelope</location>
    </subcellularLocation>
</comment>
<feature type="chain" id="PRO_5030623673" evidence="3">
    <location>
        <begin position="25"/>
        <end position="349"/>
    </location>
</feature>
<comment type="caution">
    <text evidence="5">The sequence shown here is derived from an EMBL/GenBank/DDBJ whole genome shotgun (WGS) entry which is preliminary data.</text>
</comment>
<evidence type="ECO:0000313" key="5">
    <source>
        <dbReference type="EMBL" id="MBA8952133.1"/>
    </source>
</evidence>
<evidence type="ECO:0000256" key="1">
    <source>
        <dbReference type="ARBA" id="ARBA00004196"/>
    </source>
</evidence>
<organism evidence="5 6">
    <name type="scientific">Actinomadura namibiensis</name>
    <dbReference type="NCBI Taxonomy" id="182080"/>
    <lineage>
        <taxon>Bacteria</taxon>
        <taxon>Bacillati</taxon>
        <taxon>Actinomycetota</taxon>
        <taxon>Actinomycetes</taxon>
        <taxon>Streptosporangiales</taxon>
        <taxon>Thermomonosporaceae</taxon>
        <taxon>Actinomadura</taxon>
    </lineage>
</organism>
<evidence type="ECO:0000259" key="4">
    <source>
        <dbReference type="Pfam" id="PF01471"/>
    </source>
</evidence>
<gene>
    <name evidence="5" type="ORF">HNR61_003773</name>
</gene>
<keyword evidence="5" id="KW-0378">Hydrolase</keyword>
<reference evidence="5 6" key="1">
    <citation type="submission" date="2020-08" db="EMBL/GenBank/DDBJ databases">
        <title>Genomic Encyclopedia of Type Strains, Phase IV (KMG-IV): sequencing the most valuable type-strain genomes for metagenomic binning, comparative biology and taxonomic classification.</title>
        <authorList>
            <person name="Goeker M."/>
        </authorList>
    </citation>
    <scope>NUCLEOTIDE SEQUENCE [LARGE SCALE GENOMIC DNA]</scope>
    <source>
        <strain evidence="5 6">DSM 44197</strain>
    </source>
</reference>
<dbReference type="Gene3D" id="1.10.101.10">
    <property type="entry name" value="PGBD-like superfamily/PGBD"/>
    <property type="match status" value="1"/>
</dbReference>
<name>A0A7W3LPZ0_ACTNM</name>
<sequence length="349" mass="36109">MRRAVVVGAAVVVVAGGGAAFAFAGDGEEPQAKAPVRTGTATVERQDIVDTESVDGTLTYSGEREVRTGASGTVTAAPDEGDAIARGRTLLKVDGRPVTLMYGSTPMYRTLQEGVEGADVRQLEKNLAALGYGGDLTVDGEFTAVTADAVREWQDDRGLAETGAVTPAQVVFLPGAVRVKTVKAPEGARTGAGQPVLTVSGTRRQVHVDLDAGKQQLARRGAPVTVELPGGRTVKGRISEIGTVAEKSGDQQDQSTTIDVEITLDRNARTGNLDQAPVSVTMESERRRNVLSVPLEALLALREGGFGVEVVEGAAKRIAPVTTGVFGGGRVEVGGGGLREGMKVGVPAE</sequence>
<keyword evidence="2" id="KW-0175">Coiled coil</keyword>
<dbReference type="Proteomes" id="UP000572680">
    <property type="component" value="Unassembled WGS sequence"/>
</dbReference>
<keyword evidence="6" id="KW-1185">Reference proteome</keyword>
<protein>
    <submittedName>
        <fullName evidence="5">Peptidoglycan hydrolase-like protein with peptidoglycan-binding domain</fullName>
    </submittedName>
</protein>
<keyword evidence="3" id="KW-0732">Signal</keyword>
<proteinExistence type="predicted"/>
<dbReference type="PANTHER" id="PTHR32347:SF27">
    <property type="entry name" value="RND EFFLUX PUMP MEMBRANE FUSION PROTEIN BARREL-SANDWICH DOMAIN-CONTAINING PROTEIN"/>
    <property type="match status" value="1"/>
</dbReference>
<dbReference type="RefSeq" id="WP_312897962.1">
    <property type="nucleotide sequence ID" value="NZ_BAAALP010000046.1"/>
</dbReference>
<dbReference type="Gene3D" id="2.40.420.20">
    <property type="match status" value="1"/>
</dbReference>
<accession>A0A7W3LPZ0</accession>
<dbReference type="InterPro" id="IPR036366">
    <property type="entry name" value="PGBDSf"/>
</dbReference>
<dbReference type="InterPro" id="IPR050465">
    <property type="entry name" value="UPF0194_transport"/>
</dbReference>